<dbReference type="SMART" id="SM00248">
    <property type="entry name" value="ANK"/>
    <property type="match status" value="12"/>
</dbReference>
<dbReference type="Pfam" id="PF12796">
    <property type="entry name" value="Ank_2"/>
    <property type="match status" value="3"/>
</dbReference>
<keyword evidence="1" id="KW-0677">Repeat</keyword>
<feature type="region of interest" description="Disordered" evidence="4">
    <location>
        <begin position="1125"/>
        <end position="1146"/>
    </location>
</feature>
<feature type="region of interest" description="Disordered" evidence="4">
    <location>
        <begin position="253"/>
        <end position="274"/>
    </location>
</feature>
<dbReference type="Proteomes" id="UP000663297">
    <property type="component" value="Chromosome 4"/>
</dbReference>
<evidence type="ECO:0000313" key="6">
    <source>
        <dbReference type="Proteomes" id="UP000663297"/>
    </source>
</evidence>
<feature type="repeat" description="ANK" evidence="3">
    <location>
        <begin position="1062"/>
        <end position="1094"/>
    </location>
</feature>
<dbReference type="EMBL" id="CP064750">
    <property type="protein sequence ID" value="QPC67404.1"/>
    <property type="molecule type" value="Genomic_DNA"/>
</dbReference>
<dbReference type="PROSITE" id="PS50088">
    <property type="entry name" value="ANK_REPEAT"/>
    <property type="match status" value="3"/>
</dbReference>
<keyword evidence="2 3" id="KW-0040">ANK repeat</keyword>
<dbReference type="PANTHER" id="PTHR24198:SF165">
    <property type="entry name" value="ANKYRIN REPEAT-CONTAINING PROTEIN-RELATED"/>
    <property type="match status" value="1"/>
</dbReference>
<dbReference type="Gene3D" id="1.25.40.20">
    <property type="entry name" value="Ankyrin repeat-containing domain"/>
    <property type="match status" value="4"/>
</dbReference>
<feature type="repeat" description="ANK" evidence="3">
    <location>
        <begin position="1204"/>
        <end position="1228"/>
    </location>
</feature>
<feature type="compositionally biased region" description="Basic and acidic residues" evidence="4">
    <location>
        <begin position="723"/>
        <end position="732"/>
    </location>
</feature>
<dbReference type="PANTHER" id="PTHR24198">
    <property type="entry name" value="ANKYRIN REPEAT AND PROTEIN KINASE DOMAIN-CONTAINING PROTEIN"/>
    <property type="match status" value="1"/>
</dbReference>
<dbReference type="InterPro" id="IPR036770">
    <property type="entry name" value="Ankyrin_rpt-contain_sf"/>
</dbReference>
<sequence>MAIIRALIRRRLTKILKHNYVLEKHELGYQAIQLVEKEGKVFGDDPNKKDPAGNWDIGTKFRSALSKMGRNKSNQKQKPSTEVLVWKVDTASDVTFESKQHSGTQLTDTMVELVFKPRHNAVGTDTNPGITDANSSETTFTRDGQLAVLVRKRLGDLCKWPNSTSKSALALTLSIERFMKEFFPEGLHTKGSKTVTWKIPFIRSHSSDQTSLTWVELQVELDNDDKTWKVDNGQVEAILSLWVAHWTAHRADNLESETQKGSKKRQGPDWRRAGDGSHVEYCRRIGETRNGVLKRDISWWVNNAVEGLQQEDREKGSGANGDTSTGLKESRFEFGFNCVKDLVTVMAQHLFTCFIWNIGGLLPKNILNRADININEFVNVESSPLFDLPSSIKAQSGRRLSHRQLTKFVNYAEKQGLGTPDDILLCIIPTFSSFDCLPNNIVLAYDQLLPKPLGGFDAEGQREQCNHHINLLDCIISQKGMGQGEYLTFATVVNTMEFVYLTALHITKANACGTPENTYPEEFVELLVKLSKNFDVLLRKLSPFYGFQRRFKTLKGLFRDLTNSTNIGEIWPYDWKEQKKDTDFMNKIGFTIWHREVVEIEQRIWFDLHVLLVSVKNGMERDIFGWTPLHYAAARPDLKFQPKKSRIPDGGWDEQLETTLNGNLKTFRWVDKFRRSSVHIAAAARNINLLEILLPYLHHEAKLSIFKVGVDEMDPLHLAAQGDHKNCKRDAETNNPQEEPTEGNYNECITALLRHRPDVRNDTDAWNQSPIQTALARQCYECAHSLLENQSLNFNPETFDEFKKSLMSYFIAKDKRHRLIGKELLLKHYQKFQTQKSGSDSILHHAVRLLEPNDLRTLLEAMNTPTLPVQPPLKVDITNKEGQTPLYLAVSANNWRLVSCLVDAGASPSVQDENRISPMILACKQGYAVIADDLLTKSKYRGIESDTDGKTALHHAASSSRWSSDWRRLDVVRQLSKVMKTIDVLDHQDETPLQSAVIANQKLVCLDLLHNKASINLVDVKRLSALSQIVQSGPRMERKSLAKWESEIRETTAKKANEQDGNGDTALHTAVYQGDYEKLDWLMQNEVDLHIENSSGRTAFIEACRRENCHRLIRGVVHALNSRLPEPKAGQASHPEGDADDEQDLSGTDWLRNLVRTKFDINAGDSMFDESPLAWACEDGLEEVVEILLEAKEININRKATKCDSYTPLHFALASKNSAIVQLLLDHSEGHVIWNGPDKNGFTTMQFAIKNPN</sequence>
<organism evidence="5 6">
    <name type="scientific">Fusarium culmorum</name>
    <dbReference type="NCBI Taxonomy" id="5516"/>
    <lineage>
        <taxon>Eukaryota</taxon>
        <taxon>Fungi</taxon>
        <taxon>Dikarya</taxon>
        <taxon>Ascomycota</taxon>
        <taxon>Pezizomycotina</taxon>
        <taxon>Sordariomycetes</taxon>
        <taxon>Hypocreomycetidae</taxon>
        <taxon>Hypocreales</taxon>
        <taxon>Nectriaceae</taxon>
        <taxon>Fusarium</taxon>
    </lineage>
</organism>
<proteinExistence type="predicted"/>
<name>A0A7S8I0L5_FUSCU</name>
<evidence type="ECO:0000256" key="2">
    <source>
        <dbReference type="ARBA" id="ARBA00023043"/>
    </source>
</evidence>
<dbReference type="SUPFAM" id="SSF48403">
    <property type="entry name" value="Ankyrin repeat"/>
    <property type="match status" value="2"/>
</dbReference>
<feature type="region of interest" description="Disordered" evidence="4">
    <location>
        <begin position="723"/>
        <end position="743"/>
    </location>
</feature>
<feature type="repeat" description="ANK" evidence="3">
    <location>
        <begin position="881"/>
        <end position="913"/>
    </location>
</feature>
<evidence type="ECO:0000256" key="4">
    <source>
        <dbReference type="SAM" id="MobiDB-lite"/>
    </source>
</evidence>
<evidence type="ECO:0000256" key="3">
    <source>
        <dbReference type="PROSITE-ProRule" id="PRU00023"/>
    </source>
</evidence>
<reference evidence="5" key="1">
    <citation type="submission" date="2020-11" db="EMBL/GenBank/DDBJ databases">
        <title>The chromosome-scale genome resource for two endophytic Fusarium species: F. culmorum and F. pseudograminearum.</title>
        <authorList>
            <person name="Yuan Z."/>
        </authorList>
    </citation>
    <scope>NUCLEOTIDE SEQUENCE</scope>
    <source>
        <strain evidence="5">Class2-1B</strain>
    </source>
</reference>
<accession>A0A7S8I0L5</accession>
<gene>
    <name evidence="5" type="ORF">HYE67_009635</name>
</gene>
<evidence type="ECO:0000256" key="1">
    <source>
        <dbReference type="ARBA" id="ARBA00022737"/>
    </source>
</evidence>
<evidence type="ECO:0000313" key="5">
    <source>
        <dbReference type="EMBL" id="QPC67404.1"/>
    </source>
</evidence>
<dbReference type="AlphaFoldDB" id="A0A7S8I0L5"/>
<dbReference type="PROSITE" id="PS50297">
    <property type="entry name" value="ANK_REP_REGION"/>
    <property type="match status" value="3"/>
</dbReference>
<protein>
    <submittedName>
        <fullName evidence="5">Uncharacterized protein</fullName>
    </submittedName>
</protein>
<dbReference type="InterPro" id="IPR002110">
    <property type="entry name" value="Ankyrin_rpt"/>
</dbReference>